<keyword evidence="1" id="KW-0472">Membrane</keyword>
<keyword evidence="1" id="KW-0812">Transmembrane</keyword>
<proteinExistence type="predicted"/>
<feature type="domain" description="DUF3592" evidence="2">
    <location>
        <begin position="54"/>
        <end position="118"/>
    </location>
</feature>
<protein>
    <recommendedName>
        <fullName evidence="2">DUF3592 domain-containing protein</fullName>
    </recommendedName>
</protein>
<accession>A0A3B0S4E0</accession>
<dbReference type="InterPro" id="IPR021994">
    <property type="entry name" value="DUF3592"/>
</dbReference>
<dbReference type="AlphaFoldDB" id="A0A3B0S4E0"/>
<name>A0A3B0S4E0_9ZZZZ</name>
<feature type="transmembrane region" description="Helical" evidence="1">
    <location>
        <begin position="12"/>
        <end position="33"/>
    </location>
</feature>
<feature type="transmembrane region" description="Helical" evidence="1">
    <location>
        <begin position="121"/>
        <end position="145"/>
    </location>
</feature>
<evidence type="ECO:0000256" key="1">
    <source>
        <dbReference type="SAM" id="Phobius"/>
    </source>
</evidence>
<keyword evidence="1" id="KW-1133">Transmembrane helix</keyword>
<dbReference type="EMBL" id="UOEH01000172">
    <property type="protein sequence ID" value="VAV95666.1"/>
    <property type="molecule type" value="Genomic_DNA"/>
</dbReference>
<reference evidence="3" key="1">
    <citation type="submission" date="2018-06" db="EMBL/GenBank/DDBJ databases">
        <authorList>
            <person name="Zhirakovskaya E."/>
        </authorList>
    </citation>
    <scope>NUCLEOTIDE SEQUENCE</scope>
</reference>
<organism evidence="3">
    <name type="scientific">hydrothermal vent metagenome</name>
    <dbReference type="NCBI Taxonomy" id="652676"/>
    <lineage>
        <taxon>unclassified sequences</taxon>
        <taxon>metagenomes</taxon>
        <taxon>ecological metagenomes</taxon>
    </lineage>
</organism>
<sequence>MDTTFKDHSDITVILVLFISLAIAGVLGGGFIVRDYAHARASVSWPQVDGVALSQLGDGSKRLRYAYSIGGRTYESHRARFFTGRFLKSEAREYFPGETLTVYVDPQHHTFSVLKTGGAGAAFVLFSLLSGACIFFGVGGIVWTLSERAAELGPDADAKFSIRRDAHFQ</sequence>
<evidence type="ECO:0000313" key="3">
    <source>
        <dbReference type="EMBL" id="VAV95666.1"/>
    </source>
</evidence>
<evidence type="ECO:0000259" key="2">
    <source>
        <dbReference type="Pfam" id="PF12158"/>
    </source>
</evidence>
<dbReference type="Pfam" id="PF12158">
    <property type="entry name" value="DUF3592"/>
    <property type="match status" value="1"/>
</dbReference>
<gene>
    <name evidence="3" type="ORF">MNBD_ALPHA05-1409</name>
</gene>